<dbReference type="InterPro" id="IPR036457">
    <property type="entry name" value="PPM-type-like_dom_sf"/>
</dbReference>
<dbReference type="EC" id="3.1.3.16" evidence="4"/>
<dbReference type="CDD" id="cd00143">
    <property type="entry name" value="PP2Cc"/>
    <property type="match status" value="1"/>
</dbReference>
<comment type="cofactor">
    <cofactor evidence="1">
        <name>Mn(2+)</name>
        <dbReference type="ChEBI" id="CHEBI:29035"/>
    </cofactor>
</comment>
<evidence type="ECO:0000256" key="5">
    <source>
        <dbReference type="ARBA" id="ARBA00022679"/>
    </source>
</evidence>
<keyword evidence="5" id="KW-0808">Transferase</keyword>
<keyword evidence="13" id="KW-0464">Manganese</keyword>
<dbReference type="SMART" id="SM00332">
    <property type="entry name" value="PP2Cc"/>
    <property type="match status" value="1"/>
</dbReference>
<keyword evidence="8 14" id="KW-0833">Ubl conjugation pathway</keyword>
<sequence length="1327" mass="149652">MLCWGELTSGSGQNPCSPSEEILKGERVQHVCGREGVTVFVLENGKVYTRICGRKRNSKPGQFTHFKEQKIDIVESGISHILFLSKTGIVFQSEVKSKETATKVKEFSIMKPQVLKSLSNTHIIQVACGNNHSLALSKNGQLFAWGQNTYGQLGHGTKDVSQHSPQSVMSLTGMPVAQIAAGGDHSFTLSLSGMVFGWGRNNHGQLGLKDTEDRLEPNHVTLLKGKRTIYIACGEEHTAVLTKDGLVYTFGAGSYGQLGHNSTKDEIKPHLVGYLFGSKVSQIACGSYHTLVFVPSCGKIYSFGRGEEGQLGNKETRDQLVPLSINITDIFAYNGYEDGHGAKTAVKRIFAGGHQSFAECCGEMDLLPCVNQSFNILRRIVTVDHLLEQELDKNTRKGIVRAFSSSQTLCGSFLDVNKDGYFKTNGETSGLNLSAVYLGFVMLAKNSSVLQQVKNAVQNNLIPSLPRSPTCVETLRVYIIIPELIAVLGESRDSAVLLESLSRSILSLEDNYFKILERWWCTMPYYFFLRLVRMYQKESHRLLQLTMTGASQCNPQLHNSLKILQTLYQVNLCRHHTIQERNFRIPVMKVIKDSLTAFAAQCFPKVPRSVMDSFINDAMRGCYMPFEPEYEQFKQYLSVLCKIKEELIPYRCIFDMETKLKLWKMESQMLQKQAFISEPILSLEVSRDAVLRDVLDNLRSQGRGDQYVAFQVEFTGEVSFGYGVTQTFFTLLGRELHSNGRIFQQYEESGLLWFPSWEPEMDDVFYLLGILCRFVVSNGFICNFHFPLALYKKLLHVPPTLDDLKELSPTEGKSLQDVLDYEYDDIEETFYLDFTIPVETADGMTVRKELIPNGSNTPVQKHNRKQFVDAYVDYKLNTSVEQEFEAFSQGFRSRYLLPVVDTFLPEELRDVIQGNTKYEWELLEQNAIYGGYARTDATVRNFWEVFENLSEDMKKQFLAALFTLCRSGGFHVRRRALLTFKLLQDEKRVVLLCQSSTSDRRSSRFDVDGGGRLTSWDSFGIWDNRIDEPILLPPSIKYGKPIPNVSLSKVGCVTQIGQRKENEDRFSIDMLTENVLYFAVFDGHGGTAAADFCHKYMAKHIAQCLSQEEDLEVVLTKAFYETDKEFARHVHLSENVSFLSSGTTATVALLRDSIELVVASVGDSRAILCRKGKYKRLTEDHTPERKDERERIKKCGGFVAWNSLGQPHVNGRLAMTRSIGDLALRSVGVIAEPETRRIKLQHGDDAFLVLTTDGINFIMNSQEICDHISQCHDPIEAAQVIVEQALHYGAEDNSTVIVIPFGAWGKHKNTGTSFSFSRSFVSSGRWA</sequence>
<dbReference type="Gene3D" id="3.90.1750.10">
    <property type="entry name" value="Hect, E3 ligase catalytic domains"/>
    <property type="match status" value="1"/>
</dbReference>
<evidence type="ECO:0000259" key="18">
    <source>
        <dbReference type="PROSITE" id="PS51746"/>
    </source>
</evidence>
<organism evidence="19 20">
    <name type="scientific">Chiloscyllium punctatum</name>
    <name type="common">Brownbanded bambooshark</name>
    <name type="synonym">Hemiscyllium punctatum</name>
    <dbReference type="NCBI Taxonomy" id="137246"/>
    <lineage>
        <taxon>Eukaryota</taxon>
        <taxon>Metazoa</taxon>
        <taxon>Chordata</taxon>
        <taxon>Craniata</taxon>
        <taxon>Vertebrata</taxon>
        <taxon>Chondrichthyes</taxon>
        <taxon>Elasmobranchii</taxon>
        <taxon>Galeomorphii</taxon>
        <taxon>Galeoidea</taxon>
        <taxon>Orectolobiformes</taxon>
        <taxon>Hemiscylliidae</taxon>
        <taxon>Chiloscyllium</taxon>
    </lineage>
</organism>
<feature type="domain" description="HECT" evidence="17">
    <location>
        <begin position="723"/>
        <end position="958"/>
    </location>
</feature>
<dbReference type="GO" id="GO:0005759">
    <property type="term" value="C:mitochondrial matrix"/>
    <property type="evidence" value="ECO:0007669"/>
    <property type="project" value="UniProtKB-SubCell"/>
</dbReference>
<evidence type="ECO:0000256" key="16">
    <source>
        <dbReference type="RuleBase" id="RU003465"/>
    </source>
</evidence>
<evidence type="ECO:0000256" key="14">
    <source>
        <dbReference type="PROSITE-ProRule" id="PRU00104"/>
    </source>
</evidence>
<keyword evidence="20" id="KW-1185">Reference proteome</keyword>
<dbReference type="PROSITE" id="PS01032">
    <property type="entry name" value="PPM_1"/>
    <property type="match status" value="1"/>
</dbReference>
<evidence type="ECO:0000256" key="9">
    <source>
        <dbReference type="ARBA" id="ARBA00022801"/>
    </source>
</evidence>
<keyword evidence="10 16" id="KW-0904">Protein phosphatase</keyword>
<feature type="domain" description="PPM-type phosphatase" evidence="18">
    <location>
        <begin position="1049"/>
        <end position="1301"/>
    </location>
</feature>
<accession>A0A401S7B7</accession>
<dbReference type="Pfam" id="PF00481">
    <property type="entry name" value="PP2C"/>
    <property type="match status" value="1"/>
</dbReference>
<feature type="repeat" description="RCC1" evidence="15">
    <location>
        <begin position="193"/>
        <end position="244"/>
    </location>
</feature>
<dbReference type="GO" id="GO:0016567">
    <property type="term" value="P:protein ubiquitination"/>
    <property type="evidence" value="ECO:0007669"/>
    <property type="project" value="TreeGrafter"/>
</dbReference>
<dbReference type="Gene3D" id="3.30.2410.10">
    <property type="entry name" value="Hect, E3 ligase catalytic domain"/>
    <property type="match status" value="1"/>
</dbReference>
<comment type="similarity">
    <text evidence="3 16">Belongs to the PP2C family.</text>
</comment>
<gene>
    <name evidence="19" type="ORF">chiPu_0004711</name>
</gene>
<dbReference type="OrthoDB" id="8068875at2759"/>
<evidence type="ECO:0000256" key="1">
    <source>
        <dbReference type="ARBA" id="ARBA00001936"/>
    </source>
</evidence>
<evidence type="ECO:0000256" key="10">
    <source>
        <dbReference type="ARBA" id="ARBA00022912"/>
    </source>
</evidence>
<dbReference type="PROSITE" id="PS50012">
    <property type="entry name" value="RCC1_3"/>
    <property type="match status" value="5"/>
</dbReference>
<evidence type="ECO:0000313" key="19">
    <source>
        <dbReference type="EMBL" id="GCC26295.1"/>
    </source>
</evidence>
<dbReference type="Gene3D" id="3.60.40.10">
    <property type="entry name" value="PPM-type phosphatase domain"/>
    <property type="match status" value="1"/>
</dbReference>
<evidence type="ECO:0000259" key="17">
    <source>
        <dbReference type="PROSITE" id="PS50237"/>
    </source>
</evidence>
<evidence type="ECO:0000256" key="6">
    <source>
        <dbReference type="ARBA" id="ARBA00022723"/>
    </source>
</evidence>
<protein>
    <recommendedName>
        <fullName evidence="4">protein-serine/threonine phosphatase</fullName>
        <ecNumber evidence="4">3.1.3.16</ecNumber>
    </recommendedName>
</protein>
<feature type="repeat" description="RCC1" evidence="15">
    <location>
        <begin position="245"/>
        <end position="296"/>
    </location>
</feature>
<dbReference type="InterPro" id="IPR000569">
    <property type="entry name" value="HECT_dom"/>
</dbReference>
<dbReference type="FunFam" id="3.60.40.10:FF:000033">
    <property type="entry name" value="Protein phosphatase 1K, mitochondrial"/>
    <property type="match status" value="1"/>
</dbReference>
<keyword evidence="9 16" id="KW-0378">Hydrolase</keyword>
<evidence type="ECO:0000256" key="3">
    <source>
        <dbReference type="ARBA" id="ARBA00006702"/>
    </source>
</evidence>
<dbReference type="InterPro" id="IPR058923">
    <property type="entry name" value="RCC1-like_dom"/>
</dbReference>
<evidence type="ECO:0000256" key="4">
    <source>
        <dbReference type="ARBA" id="ARBA00013081"/>
    </source>
</evidence>
<feature type="repeat" description="RCC1" evidence="15">
    <location>
        <begin position="298"/>
        <end position="362"/>
    </location>
</feature>
<keyword evidence="11" id="KW-0809">Transit peptide</keyword>
<dbReference type="PRINTS" id="PR00633">
    <property type="entry name" value="RCCNDNSATION"/>
</dbReference>
<dbReference type="SMART" id="SM00331">
    <property type="entry name" value="PP2C_SIG"/>
    <property type="match status" value="1"/>
</dbReference>
<dbReference type="STRING" id="137246.A0A401S7B7"/>
<dbReference type="Gene3D" id="3.30.2160.10">
    <property type="entry name" value="Hect, E3 ligase catalytic domain"/>
    <property type="match status" value="1"/>
</dbReference>
<keyword evidence="12" id="KW-0496">Mitochondrion</keyword>
<dbReference type="SUPFAM" id="SSF81606">
    <property type="entry name" value="PP2C-like"/>
    <property type="match status" value="1"/>
</dbReference>
<dbReference type="SUPFAM" id="SSF56204">
    <property type="entry name" value="Hect, E3 ligase catalytic domain"/>
    <property type="match status" value="1"/>
</dbReference>
<dbReference type="InterPro" id="IPR000222">
    <property type="entry name" value="PP2C_BS"/>
</dbReference>
<dbReference type="PANTHER" id="PTHR45622">
    <property type="entry name" value="UBIQUITIN-PROTEIN LIGASE E3A-RELATED"/>
    <property type="match status" value="1"/>
</dbReference>
<dbReference type="SUPFAM" id="SSF50985">
    <property type="entry name" value="RCC1/BLIP-II"/>
    <property type="match status" value="1"/>
</dbReference>
<dbReference type="GO" id="GO:0004722">
    <property type="term" value="F:protein serine/threonine phosphatase activity"/>
    <property type="evidence" value="ECO:0007669"/>
    <property type="project" value="UniProtKB-EC"/>
</dbReference>
<dbReference type="PROSITE" id="PS51746">
    <property type="entry name" value="PPM_2"/>
    <property type="match status" value="1"/>
</dbReference>
<dbReference type="InterPro" id="IPR035983">
    <property type="entry name" value="Hect_E3_ubiquitin_ligase"/>
</dbReference>
<dbReference type="InterPro" id="IPR009091">
    <property type="entry name" value="RCC1/BLIP-II"/>
</dbReference>
<keyword evidence="7" id="KW-0677">Repeat</keyword>
<name>A0A401S7B7_CHIPU</name>
<evidence type="ECO:0000256" key="12">
    <source>
        <dbReference type="ARBA" id="ARBA00023128"/>
    </source>
</evidence>
<dbReference type="Pfam" id="PF25390">
    <property type="entry name" value="WD40_RLD"/>
    <property type="match status" value="1"/>
</dbReference>
<feature type="repeat" description="RCC1" evidence="15">
    <location>
        <begin position="45"/>
        <end position="139"/>
    </location>
</feature>
<dbReference type="Gene3D" id="2.130.10.30">
    <property type="entry name" value="Regulator of chromosome condensation 1/beta-lactamase-inhibitor protein II"/>
    <property type="match status" value="1"/>
</dbReference>
<dbReference type="FunFam" id="3.30.2160.10:FF:000004">
    <property type="entry name" value="probable E3 ubiquitin-protein ligase HERC4 isoform X1"/>
    <property type="match status" value="1"/>
</dbReference>
<evidence type="ECO:0000256" key="15">
    <source>
        <dbReference type="PROSITE-ProRule" id="PRU00235"/>
    </source>
</evidence>
<keyword evidence="6" id="KW-0479">Metal-binding</keyword>
<evidence type="ECO:0000256" key="11">
    <source>
        <dbReference type="ARBA" id="ARBA00022946"/>
    </source>
</evidence>
<proteinExistence type="inferred from homology"/>
<evidence type="ECO:0000313" key="20">
    <source>
        <dbReference type="Proteomes" id="UP000287033"/>
    </source>
</evidence>
<dbReference type="PROSITE" id="PS00626">
    <property type="entry name" value="RCC1_2"/>
    <property type="match status" value="3"/>
</dbReference>
<dbReference type="GO" id="GO:0061630">
    <property type="term" value="F:ubiquitin protein ligase activity"/>
    <property type="evidence" value="ECO:0007669"/>
    <property type="project" value="TreeGrafter"/>
</dbReference>
<dbReference type="Proteomes" id="UP000287033">
    <property type="component" value="Unassembled WGS sequence"/>
</dbReference>
<feature type="repeat" description="RCC1" evidence="15">
    <location>
        <begin position="140"/>
        <end position="192"/>
    </location>
</feature>
<dbReference type="InterPro" id="IPR001932">
    <property type="entry name" value="PPM-type_phosphatase-like_dom"/>
</dbReference>
<evidence type="ECO:0000256" key="2">
    <source>
        <dbReference type="ARBA" id="ARBA00004305"/>
    </source>
</evidence>
<dbReference type="Pfam" id="PF00632">
    <property type="entry name" value="HECT"/>
    <property type="match status" value="1"/>
</dbReference>
<dbReference type="SMART" id="SM00119">
    <property type="entry name" value="HECTc"/>
    <property type="match status" value="1"/>
</dbReference>
<dbReference type="EMBL" id="BEZZ01000117">
    <property type="protein sequence ID" value="GCC26295.1"/>
    <property type="molecule type" value="Genomic_DNA"/>
</dbReference>
<comment type="caution">
    <text evidence="19">The sequence shown here is derived from an EMBL/GenBank/DDBJ whole genome shotgun (WGS) entry which is preliminary data.</text>
</comment>
<reference evidence="19 20" key="1">
    <citation type="journal article" date="2018" name="Nat. Ecol. Evol.">
        <title>Shark genomes provide insights into elasmobranch evolution and the origin of vertebrates.</title>
        <authorList>
            <person name="Hara Y"/>
            <person name="Yamaguchi K"/>
            <person name="Onimaru K"/>
            <person name="Kadota M"/>
            <person name="Koyanagi M"/>
            <person name="Keeley SD"/>
            <person name="Tatsumi K"/>
            <person name="Tanaka K"/>
            <person name="Motone F"/>
            <person name="Kageyama Y"/>
            <person name="Nozu R"/>
            <person name="Adachi N"/>
            <person name="Nishimura O"/>
            <person name="Nakagawa R"/>
            <person name="Tanegashima C"/>
            <person name="Kiyatake I"/>
            <person name="Matsumoto R"/>
            <person name="Murakumo K"/>
            <person name="Nishida K"/>
            <person name="Terakita A"/>
            <person name="Kuratani S"/>
            <person name="Sato K"/>
            <person name="Hyodo S Kuraku.S."/>
        </authorList>
    </citation>
    <scope>NUCLEOTIDE SEQUENCE [LARGE SCALE GENOMIC DNA]</scope>
</reference>
<dbReference type="GO" id="GO:0006511">
    <property type="term" value="P:ubiquitin-dependent protein catabolic process"/>
    <property type="evidence" value="ECO:0007669"/>
    <property type="project" value="TreeGrafter"/>
</dbReference>
<comment type="subcellular location">
    <subcellularLocation>
        <location evidence="2">Mitochondrion matrix</location>
    </subcellularLocation>
</comment>
<evidence type="ECO:0000256" key="7">
    <source>
        <dbReference type="ARBA" id="ARBA00022737"/>
    </source>
</evidence>
<evidence type="ECO:0000256" key="13">
    <source>
        <dbReference type="ARBA" id="ARBA00023211"/>
    </source>
</evidence>
<dbReference type="InterPro" id="IPR000408">
    <property type="entry name" value="Reg_chr_condens"/>
</dbReference>
<dbReference type="GO" id="GO:0046872">
    <property type="term" value="F:metal ion binding"/>
    <property type="evidence" value="ECO:0007669"/>
    <property type="project" value="UniProtKB-KW"/>
</dbReference>
<dbReference type="InterPro" id="IPR051709">
    <property type="entry name" value="Ub-ligase/GTPase-reg"/>
</dbReference>
<dbReference type="PROSITE" id="PS50237">
    <property type="entry name" value="HECT"/>
    <property type="match status" value="1"/>
</dbReference>
<dbReference type="PANTHER" id="PTHR45622:SF73">
    <property type="entry name" value="E3 UBIQUITIN-PROTEIN LIGASE HERC4-LIKE ISOFORM X1-RELATED"/>
    <property type="match status" value="1"/>
</dbReference>
<comment type="caution">
    <text evidence="14">Lacks conserved residue(s) required for the propagation of feature annotation.</text>
</comment>
<evidence type="ECO:0000256" key="8">
    <source>
        <dbReference type="ARBA" id="ARBA00022786"/>
    </source>
</evidence>